<dbReference type="Pfam" id="PF00396">
    <property type="entry name" value="Granulin"/>
    <property type="match status" value="2"/>
</dbReference>
<evidence type="ECO:0000259" key="5">
    <source>
        <dbReference type="PROSITE" id="PS00799"/>
    </source>
</evidence>
<protein>
    <recommendedName>
        <fullName evidence="5">Granulins domain-containing protein</fullName>
    </recommendedName>
</protein>
<comment type="caution">
    <text evidence="6">The sequence shown here is derived from an EMBL/GenBank/DDBJ whole genome shotgun (WGS) entry which is preliminary data.</text>
</comment>
<sequence>DNSLTDESLPMVKFINPYAKKHIESNSVQCPDGQSYCPDGQTCCQLSTGQYGCCPLADAVCCSDHLHCCPHGYTCDTEHNTCKKADALDIVPIFKKSPSFKLHKKDNSLTDEALPMVDIHVKEEKYQRLSLAVQSQIICPDATSLCPSTSTCCITPEFTWGCCPVESAVRFYPTQTVFQCCPAHYKCDLKVFKCDHDKYEGVSIPLLKKHPAMKVETIPSTAINNKLATHEPQSLRTVQCPDEKSFCPEETTCCELKQGKQNKIH</sequence>
<evidence type="ECO:0000313" key="7">
    <source>
        <dbReference type="EMBL" id="CAF4281783.1"/>
    </source>
</evidence>
<dbReference type="EMBL" id="CAJNOK010033270">
    <property type="protein sequence ID" value="CAF1492668.1"/>
    <property type="molecule type" value="Genomic_DNA"/>
</dbReference>
<evidence type="ECO:0000256" key="3">
    <source>
        <dbReference type="ARBA" id="ARBA00022525"/>
    </source>
</evidence>
<keyword evidence="3" id="KW-0964">Secreted</keyword>
<evidence type="ECO:0000256" key="4">
    <source>
        <dbReference type="ARBA" id="ARBA00023157"/>
    </source>
</evidence>
<accession>A0A8S2FJU3</accession>
<evidence type="ECO:0000313" key="8">
    <source>
        <dbReference type="Proteomes" id="UP000677228"/>
    </source>
</evidence>
<name>A0A8S2FJU3_9BILA</name>
<dbReference type="SUPFAM" id="SSF57277">
    <property type="entry name" value="Granulin repeat"/>
    <property type="match status" value="2"/>
</dbReference>
<organism evidence="6 8">
    <name type="scientific">Didymodactylos carnosus</name>
    <dbReference type="NCBI Taxonomy" id="1234261"/>
    <lineage>
        <taxon>Eukaryota</taxon>
        <taxon>Metazoa</taxon>
        <taxon>Spiralia</taxon>
        <taxon>Gnathifera</taxon>
        <taxon>Rotifera</taxon>
        <taxon>Eurotatoria</taxon>
        <taxon>Bdelloidea</taxon>
        <taxon>Philodinida</taxon>
        <taxon>Philodinidae</taxon>
        <taxon>Didymodactylos</taxon>
    </lineage>
</organism>
<feature type="domain" description="Granulins" evidence="5">
    <location>
        <begin position="62"/>
        <end position="75"/>
    </location>
</feature>
<proteinExistence type="inferred from homology"/>
<dbReference type="InterPro" id="IPR037277">
    <property type="entry name" value="Granulin_sf"/>
</dbReference>
<dbReference type="Gene3D" id="2.10.25.160">
    <property type="entry name" value="Granulin"/>
    <property type="match status" value="2"/>
</dbReference>
<evidence type="ECO:0000313" key="6">
    <source>
        <dbReference type="EMBL" id="CAF1492668.1"/>
    </source>
</evidence>
<dbReference type="EMBL" id="CAJOBA010055238">
    <property type="protein sequence ID" value="CAF4281783.1"/>
    <property type="molecule type" value="Genomic_DNA"/>
</dbReference>
<comment type="similarity">
    <text evidence="2">Belongs to the granulin family.</text>
</comment>
<feature type="non-terminal residue" evidence="6">
    <location>
        <position position="265"/>
    </location>
</feature>
<gene>
    <name evidence="6" type="ORF">OVA965_LOCUS36571</name>
    <name evidence="7" type="ORF">TMI583_LOCUS37586</name>
</gene>
<dbReference type="PANTHER" id="PTHR12274:SF3">
    <property type="entry name" value="PROGRANULIN"/>
    <property type="match status" value="1"/>
</dbReference>
<dbReference type="InterPro" id="IPR039036">
    <property type="entry name" value="Granulin_fam"/>
</dbReference>
<dbReference type="SMART" id="SM00277">
    <property type="entry name" value="GRAN"/>
    <property type="match status" value="2"/>
</dbReference>
<comment type="subcellular location">
    <subcellularLocation>
        <location evidence="1">Secreted</location>
    </subcellularLocation>
</comment>
<keyword evidence="4" id="KW-1015">Disulfide bond</keyword>
<dbReference type="GO" id="GO:0005576">
    <property type="term" value="C:extracellular region"/>
    <property type="evidence" value="ECO:0007669"/>
    <property type="project" value="UniProtKB-SubCell"/>
</dbReference>
<reference evidence="6" key="1">
    <citation type="submission" date="2021-02" db="EMBL/GenBank/DDBJ databases">
        <authorList>
            <person name="Nowell W R."/>
        </authorList>
    </citation>
    <scope>NUCLEOTIDE SEQUENCE</scope>
</reference>
<evidence type="ECO:0000256" key="2">
    <source>
        <dbReference type="ARBA" id="ARBA00010093"/>
    </source>
</evidence>
<dbReference type="Proteomes" id="UP000677228">
    <property type="component" value="Unassembled WGS sequence"/>
</dbReference>
<dbReference type="Proteomes" id="UP000682733">
    <property type="component" value="Unassembled WGS sequence"/>
</dbReference>
<dbReference type="FunFam" id="2.10.25.160:FF:000001">
    <property type="entry name" value="Granulin precursor"/>
    <property type="match status" value="1"/>
</dbReference>
<evidence type="ECO:0000256" key="1">
    <source>
        <dbReference type="ARBA" id="ARBA00004613"/>
    </source>
</evidence>
<dbReference type="PANTHER" id="PTHR12274">
    <property type="entry name" value="GRANULIN"/>
    <property type="match status" value="1"/>
</dbReference>
<dbReference type="InterPro" id="IPR000118">
    <property type="entry name" value="Granulin"/>
</dbReference>
<dbReference type="AlphaFoldDB" id="A0A8S2FJU3"/>
<dbReference type="PROSITE" id="PS00799">
    <property type="entry name" value="GRANULINS"/>
    <property type="match status" value="1"/>
</dbReference>